<dbReference type="GO" id="GO:0009522">
    <property type="term" value="C:photosystem I"/>
    <property type="evidence" value="ECO:0007669"/>
    <property type="project" value="UniProtKB-KW"/>
</dbReference>
<dbReference type="GO" id="GO:0009523">
    <property type="term" value="C:photosystem II"/>
    <property type="evidence" value="ECO:0007669"/>
    <property type="project" value="UniProtKB-KW"/>
</dbReference>
<comment type="caution">
    <text evidence="8">The sequence shown here is derived from an EMBL/GenBank/DDBJ whole genome shotgun (WGS) entry which is preliminary data.</text>
</comment>
<sequence>MAAAMGSALLARPMLGRPVVSSRPAVAARAPMVVRAATEEKLFFPGAVAPEYLDKDAPGYYGFDPLGLASDPKALAWYKQAELVHCRWAMLGAAGVLGQEIIKPDVWFYNAGLPENAAAVDSTAGGANLAALLGVEFLLMHWVEVRRWQDIRNHGSVNEDPIFKGNKVPNEEPGYPGGIFDPFNFSKGNLKEMQTKEIKNGRLAMVAFMGFIVAAQATGKNPIANLLAHVSNPFGNNIATNIGTCHVPHSVNVQGLDIPLICLWPGQQL</sequence>
<evidence type="ECO:0000256" key="6">
    <source>
        <dbReference type="PIRSR" id="PIRSR601344-1"/>
    </source>
</evidence>
<evidence type="ECO:0000256" key="5">
    <source>
        <dbReference type="ARBA" id="ARBA00022991"/>
    </source>
</evidence>
<feature type="binding site" evidence="6">
    <location>
        <position position="82"/>
    </location>
    <ligand>
        <name>chlorophyll a</name>
        <dbReference type="ChEBI" id="CHEBI:58416"/>
        <label>1</label>
    </ligand>
</feature>
<feature type="binding site" description="axial binding residue" evidence="6">
    <location>
        <position position="87"/>
    </location>
    <ligand>
        <name>chlorophyll b</name>
        <dbReference type="ChEBI" id="CHEBI:61721"/>
        <label>1</label>
    </ligand>
    <ligandPart>
        <name>Mg</name>
        <dbReference type="ChEBI" id="CHEBI:25107"/>
    </ligandPart>
</feature>
<comment type="function">
    <text evidence="7">The light-harvesting complex (LHC) functions as a light receptor, it captures and delivers excitation energy to photosystems with which it is closely associated.</text>
</comment>
<evidence type="ECO:0000256" key="4">
    <source>
        <dbReference type="ARBA" id="ARBA00022640"/>
    </source>
</evidence>
<name>A0AAW1QFS2_9CHLO</name>
<comment type="subcellular location">
    <subcellularLocation>
        <location evidence="7">Plastid</location>
        <location evidence="7">Chloroplast thylakoid membrane</location>
    </subcellularLocation>
</comment>
<reference evidence="8 9" key="1">
    <citation type="journal article" date="2024" name="Nat. Commun.">
        <title>Phylogenomics reveals the evolutionary origins of lichenization in chlorophyte algae.</title>
        <authorList>
            <person name="Puginier C."/>
            <person name="Libourel C."/>
            <person name="Otte J."/>
            <person name="Skaloud P."/>
            <person name="Haon M."/>
            <person name="Grisel S."/>
            <person name="Petersen M."/>
            <person name="Berrin J.G."/>
            <person name="Delaux P.M."/>
            <person name="Dal Grande F."/>
            <person name="Keller J."/>
        </authorList>
    </citation>
    <scope>NUCLEOTIDE SEQUENCE [LARGE SCALE GENOMIC DNA]</scope>
    <source>
        <strain evidence="8 9">SAG 2043</strain>
    </source>
</reference>
<dbReference type="Proteomes" id="UP001489004">
    <property type="component" value="Unassembled WGS sequence"/>
</dbReference>
<feature type="binding site" evidence="6">
    <location>
        <position position="196"/>
    </location>
    <ligand>
        <name>chlorophyll a</name>
        <dbReference type="ChEBI" id="CHEBI:58416"/>
        <label>1</label>
    </ligand>
</feature>
<dbReference type="AlphaFoldDB" id="A0AAW1QFS2"/>
<dbReference type="PANTHER" id="PTHR21649">
    <property type="entry name" value="CHLOROPHYLL A/B BINDING PROTEIN"/>
    <property type="match status" value="1"/>
</dbReference>
<organism evidence="8 9">
    <name type="scientific">[Myrmecia] bisecta</name>
    <dbReference type="NCBI Taxonomy" id="41462"/>
    <lineage>
        <taxon>Eukaryota</taxon>
        <taxon>Viridiplantae</taxon>
        <taxon>Chlorophyta</taxon>
        <taxon>core chlorophytes</taxon>
        <taxon>Trebouxiophyceae</taxon>
        <taxon>Trebouxiales</taxon>
        <taxon>Trebouxiaceae</taxon>
        <taxon>Myrmecia</taxon>
    </lineage>
</organism>
<dbReference type="Gene3D" id="1.10.3460.10">
    <property type="entry name" value="Chlorophyll a/b binding protein domain"/>
    <property type="match status" value="1"/>
</dbReference>
<evidence type="ECO:0000256" key="2">
    <source>
        <dbReference type="ARBA" id="ARBA00022528"/>
    </source>
</evidence>
<dbReference type="GO" id="GO:0009765">
    <property type="term" value="P:photosynthesis, light harvesting"/>
    <property type="evidence" value="ECO:0007669"/>
    <property type="project" value="InterPro"/>
</dbReference>
<keyword evidence="1 6" id="KW-0148">Chlorophyll</keyword>
<keyword evidence="4 7" id="KW-0934">Plastid</keyword>
<keyword evidence="3 7" id="KW-0602">Photosynthesis</keyword>
<evidence type="ECO:0000256" key="7">
    <source>
        <dbReference type="RuleBase" id="RU363080"/>
    </source>
</evidence>
<keyword evidence="5 7" id="KW-0157">Chromophore</keyword>
<feature type="binding site" evidence="6">
    <location>
        <position position="197"/>
    </location>
    <ligand>
        <name>chlorophyll a</name>
        <dbReference type="ChEBI" id="CHEBI:58416"/>
        <label>1</label>
    </ligand>
</feature>
<dbReference type="GO" id="GO:0016168">
    <property type="term" value="F:chlorophyll binding"/>
    <property type="evidence" value="ECO:0007669"/>
    <property type="project" value="UniProtKB-KW"/>
</dbReference>
<keyword evidence="9" id="KW-1185">Reference proteome</keyword>
<dbReference type="InterPro" id="IPR022796">
    <property type="entry name" value="Chloroa_b-bind"/>
</dbReference>
<evidence type="ECO:0000313" key="8">
    <source>
        <dbReference type="EMBL" id="KAK9820249.1"/>
    </source>
</evidence>
<gene>
    <name evidence="8" type="ORF">WJX72_008057</name>
</gene>
<dbReference type="Pfam" id="PF00504">
    <property type="entry name" value="Chloroa_b-bind"/>
    <property type="match status" value="1"/>
</dbReference>
<feature type="binding site" evidence="6">
    <location>
        <position position="200"/>
    </location>
    <ligand>
        <name>chlorophyll a</name>
        <dbReference type="ChEBI" id="CHEBI:58416"/>
        <label>1</label>
    </ligand>
</feature>
<keyword evidence="7" id="KW-0603">Photosystem I</keyword>
<protein>
    <recommendedName>
        <fullName evidence="7">Chlorophyll a-b binding protein, chloroplastic</fullName>
    </recommendedName>
</protein>
<evidence type="ECO:0000256" key="3">
    <source>
        <dbReference type="ARBA" id="ARBA00022531"/>
    </source>
</evidence>
<feature type="binding site" evidence="6">
    <location>
        <position position="202"/>
    </location>
    <ligand>
        <name>chlorophyll a</name>
        <dbReference type="ChEBI" id="CHEBI:58416"/>
        <label>1</label>
    </ligand>
</feature>
<dbReference type="EMBL" id="JALJOR010000003">
    <property type="protein sequence ID" value="KAK9820249.1"/>
    <property type="molecule type" value="Genomic_DNA"/>
</dbReference>
<proteinExistence type="inferred from homology"/>
<dbReference type="InterPro" id="IPR001344">
    <property type="entry name" value="Chloro_AB-bd_pln"/>
</dbReference>
<keyword evidence="2 7" id="KW-0150">Chloroplast</keyword>
<keyword evidence="7" id="KW-0793">Thylakoid</keyword>
<evidence type="ECO:0000256" key="1">
    <source>
        <dbReference type="ARBA" id="ARBA00022494"/>
    </source>
</evidence>
<dbReference type="GO" id="GO:0009535">
    <property type="term" value="C:chloroplast thylakoid membrane"/>
    <property type="evidence" value="ECO:0007669"/>
    <property type="project" value="UniProtKB-SubCell"/>
</dbReference>
<feature type="binding site" evidence="6">
    <location>
        <position position="229"/>
    </location>
    <ligand>
        <name>chlorophyll a</name>
        <dbReference type="ChEBI" id="CHEBI:58416"/>
        <label>1</label>
    </ligand>
</feature>
<accession>A0AAW1QFS2</accession>
<comment type="similarity">
    <text evidence="7">Belongs to the light-harvesting chlorophyll a/b-binding (LHC) protein family.</text>
</comment>
<keyword evidence="7" id="KW-0604">Photosystem II</keyword>
<dbReference type="SUPFAM" id="SSF103511">
    <property type="entry name" value="Chlorophyll a-b binding protein"/>
    <property type="match status" value="1"/>
</dbReference>
<feature type="binding site" evidence="6">
    <location>
        <position position="85"/>
    </location>
    <ligand>
        <name>chlorophyll a</name>
        <dbReference type="ChEBI" id="CHEBI:58416"/>
        <label>1</label>
    </ligand>
</feature>
<evidence type="ECO:0000313" key="9">
    <source>
        <dbReference type="Proteomes" id="UP001489004"/>
    </source>
</evidence>